<dbReference type="EMBL" id="CP003002">
    <property type="protein sequence ID" value="AEO54544.1"/>
    <property type="molecule type" value="Genomic_DNA"/>
</dbReference>
<dbReference type="OMA" id="NKAQKCD"/>
<dbReference type="eggNOG" id="ENOG502RR30">
    <property type="taxonomic scope" value="Eukaryota"/>
</dbReference>
<dbReference type="OrthoDB" id="5170782at2759"/>
<keyword evidence="2" id="KW-1185">Reference proteome</keyword>
<evidence type="ECO:0000313" key="1">
    <source>
        <dbReference type="EMBL" id="AEO54544.1"/>
    </source>
</evidence>
<dbReference type="AlphaFoldDB" id="G2Q4Q5"/>
<name>G2Q4Q5_THET4</name>
<sequence length="85" mass="9597">MGHSYPKKPSTTARTPPQWQDEIRHKYCNALDVGRAGKPNKVHRCSACLAVKSRLSRYRDGKQDCKAARREKMSWHLGAGGDETD</sequence>
<proteinExistence type="predicted"/>
<dbReference type="HOGENOM" id="CLU_196968_0_0_1"/>
<dbReference type="KEGG" id="mtm:MYCTH_64049"/>
<dbReference type="VEuPathDB" id="FungiDB:MYCTH_64049"/>
<protein>
    <submittedName>
        <fullName evidence="1">Uncharacterized protein</fullName>
    </submittedName>
</protein>
<gene>
    <name evidence="1" type="ORF">MYCTH_64049</name>
</gene>
<dbReference type="GeneID" id="11513249"/>
<accession>G2Q4Q5</accession>
<dbReference type="InParanoid" id="G2Q4Q5"/>
<dbReference type="RefSeq" id="XP_003659789.1">
    <property type="nucleotide sequence ID" value="XM_003659741.1"/>
</dbReference>
<dbReference type="Proteomes" id="UP000007322">
    <property type="component" value="Chromosome 1"/>
</dbReference>
<reference evidence="1 2" key="1">
    <citation type="journal article" date="2011" name="Nat. Biotechnol.">
        <title>Comparative genomic analysis of the thermophilic biomass-degrading fungi Myceliophthora thermophila and Thielavia terrestris.</title>
        <authorList>
            <person name="Berka R.M."/>
            <person name="Grigoriev I.V."/>
            <person name="Otillar R."/>
            <person name="Salamov A."/>
            <person name="Grimwood J."/>
            <person name="Reid I."/>
            <person name="Ishmael N."/>
            <person name="John T."/>
            <person name="Darmond C."/>
            <person name="Moisan M.-C."/>
            <person name="Henrissat B."/>
            <person name="Coutinho P.M."/>
            <person name="Lombard V."/>
            <person name="Natvig D.O."/>
            <person name="Lindquist E."/>
            <person name="Schmutz J."/>
            <person name="Lucas S."/>
            <person name="Harris P."/>
            <person name="Powlowski J."/>
            <person name="Bellemare A."/>
            <person name="Taylor D."/>
            <person name="Butler G."/>
            <person name="de Vries R.P."/>
            <person name="Allijn I.E."/>
            <person name="van den Brink J."/>
            <person name="Ushinsky S."/>
            <person name="Storms R."/>
            <person name="Powell A.J."/>
            <person name="Paulsen I.T."/>
            <person name="Elbourne L.D.H."/>
            <person name="Baker S.E."/>
            <person name="Magnuson J."/>
            <person name="LaBoissiere S."/>
            <person name="Clutterbuck A.J."/>
            <person name="Martinez D."/>
            <person name="Wogulis M."/>
            <person name="de Leon A.L."/>
            <person name="Rey M.W."/>
            <person name="Tsang A."/>
        </authorList>
    </citation>
    <scope>NUCLEOTIDE SEQUENCE [LARGE SCALE GENOMIC DNA]</scope>
    <source>
        <strain evidence="2">ATCC 42464 / BCRC 31852 / DSM 1799</strain>
    </source>
</reference>
<organism evidence="1 2">
    <name type="scientific">Thermothelomyces thermophilus (strain ATCC 42464 / BCRC 31852 / DSM 1799)</name>
    <name type="common">Sporotrichum thermophile</name>
    <dbReference type="NCBI Taxonomy" id="573729"/>
    <lineage>
        <taxon>Eukaryota</taxon>
        <taxon>Fungi</taxon>
        <taxon>Dikarya</taxon>
        <taxon>Ascomycota</taxon>
        <taxon>Pezizomycotina</taxon>
        <taxon>Sordariomycetes</taxon>
        <taxon>Sordariomycetidae</taxon>
        <taxon>Sordariales</taxon>
        <taxon>Chaetomiaceae</taxon>
        <taxon>Thermothelomyces</taxon>
    </lineage>
</organism>
<evidence type="ECO:0000313" key="2">
    <source>
        <dbReference type="Proteomes" id="UP000007322"/>
    </source>
</evidence>